<proteinExistence type="predicted"/>
<organism evidence="1 2">
    <name type="scientific">Hebeloma cylindrosporum</name>
    <dbReference type="NCBI Taxonomy" id="76867"/>
    <lineage>
        <taxon>Eukaryota</taxon>
        <taxon>Fungi</taxon>
        <taxon>Dikarya</taxon>
        <taxon>Basidiomycota</taxon>
        <taxon>Agaricomycotina</taxon>
        <taxon>Agaricomycetes</taxon>
        <taxon>Agaricomycetidae</taxon>
        <taxon>Agaricales</taxon>
        <taxon>Agaricineae</taxon>
        <taxon>Hymenogastraceae</taxon>
        <taxon>Hebeloma</taxon>
    </lineage>
</organism>
<dbReference type="AlphaFoldDB" id="A0A0C2Y907"/>
<gene>
    <name evidence="1" type="ORF">M413DRAFT_441408</name>
</gene>
<evidence type="ECO:0000313" key="2">
    <source>
        <dbReference type="Proteomes" id="UP000053424"/>
    </source>
</evidence>
<dbReference type="Proteomes" id="UP000053424">
    <property type="component" value="Unassembled WGS sequence"/>
</dbReference>
<name>A0A0C2Y907_HEBCY</name>
<accession>A0A0C2Y907</accession>
<keyword evidence="2" id="KW-1185">Reference proteome</keyword>
<evidence type="ECO:0000313" key="1">
    <source>
        <dbReference type="EMBL" id="KIM46323.1"/>
    </source>
</evidence>
<dbReference type="EMBL" id="KN831771">
    <property type="protein sequence ID" value="KIM46323.1"/>
    <property type="molecule type" value="Genomic_DNA"/>
</dbReference>
<reference evidence="1 2" key="1">
    <citation type="submission" date="2014-04" db="EMBL/GenBank/DDBJ databases">
        <authorList>
            <consortium name="DOE Joint Genome Institute"/>
            <person name="Kuo A."/>
            <person name="Gay G."/>
            <person name="Dore J."/>
            <person name="Kohler A."/>
            <person name="Nagy L.G."/>
            <person name="Floudas D."/>
            <person name="Copeland A."/>
            <person name="Barry K.W."/>
            <person name="Cichocki N."/>
            <person name="Veneault-Fourrey C."/>
            <person name="LaButti K."/>
            <person name="Lindquist E.A."/>
            <person name="Lipzen A."/>
            <person name="Lundell T."/>
            <person name="Morin E."/>
            <person name="Murat C."/>
            <person name="Sun H."/>
            <person name="Tunlid A."/>
            <person name="Henrissat B."/>
            <person name="Grigoriev I.V."/>
            <person name="Hibbett D.S."/>
            <person name="Martin F."/>
            <person name="Nordberg H.P."/>
            <person name="Cantor M.N."/>
            <person name="Hua S.X."/>
        </authorList>
    </citation>
    <scope>NUCLEOTIDE SEQUENCE [LARGE SCALE GENOMIC DNA]</scope>
    <source>
        <strain evidence="2">h7</strain>
    </source>
</reference>
<reference evidence="2" key="2">
    <citation type="submission" date="2015-01" db="EMBL/GenBank/DDBJ databases">
        <title>Evolutionary Origins and Diversification of the Mycorrhizal Mutualists.</title>
        <authorList>
            <consortium name="DOE Joint Genome Institute"/>
            <consortium name="Mycorrhizal Genomics Consortium"/>
            <person name="Kohler A."/>
            <person name="Kuo A."/>
            <person name="Nagy L.G."/>
            <person name="Floudas D."/>
            <person name="Copeland A."/>
            <person name="Barry K.W."/>
            <person name="Cichocki N."/>
            <person name="Veneault-Fourrey C."/>
            <person name="LaButti K."/>
            <person name="Lindquist E.A."/>
            <person name="Lipzen A."/>
            <person name="Lundell T."/>
            <person name="Morin E."/>
            <person name="Murat C."/>
            <person name="Riley R."/>
            <person name="Ohm R."/>
            <person name="Sun H."/>
            <person name="Tunlid A."/>
            <person name="Henrissat B."/>
            <person name="Grigoriev I.V."/>
            <person name="Hibbett D.S."/>
            <person name="Martin F."/>
        </authorList>
    </citation>
    <scope>NUCLEOTIDE SEQUENCE [LARGE SCALE GENOMIC DNA]</scope>
    <source>
        <strain evidence="2">h7</strain>
    </source>
</reference>
<dbReference type="HOGENOM" id="CLU_2740310_0_0_1"/>
<sequence>MVPARCIYLTAHRASLSHLAWGTSQEHTHDKWLCFSQVGLSLRAIFAEPMRPAHSLYFNPASSYSILIGPK</sequence>
<protein>
    <submittedName>
        <fullName evidence="1">Uncharacterized protein</fullName>
    </submittedName>
</protein>